<dbReference type="Pfam" id="PF20421">
    <property type="entry name" value="DHR-2_Lobe_C"/>
    <property type="match status" value="1"/>
</dbReference>
<reference evidence="4" key="2">
    <citation type="submission" date="2025-09" db="UniProtKB">
        <authorList>
            <consortium name="Ensembl"/>
        </authorList>
    </citation>
    <scope>IDENTIFICATION</scope>
</reference>
<sequence length="157" mass="18040">IHCFPYVKKRIPVMYQHHTDLNPIEVAIDEMSKKVAELRQLCSSAEVDMIKLQLKLQGSVSVQVRPYILSFSFLTLASVSFIVSFYSVHSGCSKLEICSLQFVEACGHALGVNERLIKEDQLEYQEEMKANYREMAKELSEIMHEQVCAEIKLYIPH</sequence>
<name>A0A8D0FWI2_STROC</name>
<protein>
    <recommendedName>
        <fullName evidence="3">DOCKER domain-containing protein</fullName>
    </recommendedName>
</protein>
<evidence type="ECO:0000313" key="5">
    <source>
        <dbReference type="Proteomes" id="UP000694551"/>
    </source>
</evidence>
<dbReference type="PANTHER" id="PTHR23317:SF77">
    <property type="entry name" value="DEDICATOR OF CYTOKINESIS PROTEIN 9"/>
    <property type="match status" value="1"/>
</dbReference>
<dbReference type="InterPro" id="IPR043162">
    <property type="entry name" value="DOCK_C_lobe_C"/>
</dbReference>
<accession>A0A8D0FWI2</accession>
<dbReference type="InterPro" id="IPR027357">
    <property type="entry name" value="DOCKER_dom"/>
</dbReference>
<reference evidence="4" key="1">
    <citation type="submission" date="2025-08" db="UniProtKB">
        <authorList>
            <consortium name="Ensembl"/>
        </authorList>
    </citation>
    <scope>IDENTIFICATION</scope>
</reference>
<dbReference type="GO" id="GO:0005085">
    <property type="term" value="F:guanyl-nucleotide exchange factor activity"/>
    <property type="evidence" value="ECO:0007669"/>
    <property type="project" value="InterPro"/>
</dbReference>
<feature type="domain" description="DOCKER" evidence="3">
    <location>
        <begin position="1"/>
        <end position="148"/>
    </location>
</feature>
<dbReference type="AlphaFoldDB" id="A0A8D0FWI2"/>
<feature type="transmembrane region" description="Helical" evidence="2">
    <location>
        <begin position="67"/>
        <end position="88"/>
    </location>
</feature>
<comment type="similarity">
    <text evidence="1">Belongs to the DOCK family.</text>
</comment>
<keyword evidence="2" id="KW-0472">Membrane</keyword>
<evidence type="ECO:0000259" key="3">
    <source>
        <dbReference type="PROSITE" id="PS51651"/>
    </source>
</evidence>
<keyword evidence="5" id="KW-1185">Reference proteome</keyword>
<dbReference type="PROSITE" id="PS51651">
    <property type="entry name" value="DOCKER"/>
    <property type="match status" value="1"/>
</dbReference>
<dbReference type="InterPro" id="IPR026791">
    <property type="entry name" value="DOCK"/>
</dbReference>
<dbReference type="Ensembl" id="ENSSOCT00000021851.1">
    <property type="protein sequence ID" value="ENSSOCP00000021319.1"/>
    <property type="gene ID" value="ENSSOCG00000015910.1"/>
</dbReference>
<evidence type="ECO:0000313" key="4">
    <source>
        <dbReference type="Ensembl" id="ENSSOCP00000021319.1"/>
    </source>
</evidence>
<dbReference type="PANTHER" id="PTHR23317">
    <property type="entry name" value="DEDICATOR OF CYTOKINESIS DOCK"/>
    <property type="match status" value="1"/>
</dbReference>
<organism evidence="4 5">
    <name type="scientific">Strix occidentalis caurina</name>
    <name type="common">northern spotted owl</name>
    <dbReference type="NCBI Taxonomy" id="311401"/>
    <lineage>
        <taxon>Eukaryota</taxon>
        <taxon>Metazoa</taxon>
        <taxon>Chordata</taxon>
        <taxon>Craniata</taxon>
        <taxon>Vertebrata</taxon>
        <taxon>Euteleostomi</taxon>
        <taxon>Archelosauria</taxon>
        <taxon>Archosauria</taxon>
        <taxon>Dinosauria</taxon>
        <taxon>Saurischia</taxon>
        <taxon>Theropoda</taxon>
        <taxon>Coelurosauria</taxon>
        <taxon>Aves</taxon>
        <taxon>Neognathae</taxon>
        <taxon>Neoaves</taxon>
        <taxon>Telluraves</taxon>
        <taxon>Strigiformes</taxon>
        <taxon>Strigidae</taxon>
        <taxon>Strix</taxon>
    </lineage>
</organism>
<dbReference type="Proteomes" id="UP000694551">
    <property type="component" value="Unplaced"/>
</dbReference>
<dbReference type="Gene3D" id="1.20.58.740">
    <property type="match status" value="1"/>
</dbReference>
<evidence type="ECO:0000256" key="1">
    <source>
        <dbReference type="PROSITE-ProRule" id="PRU00984"/>
    </source>
</evidence>
<proteinExistence type="inferred from homology"/>
<dbReference type="InterPro" id="IPR046773">
    <property type="entry name" value="DOCKER_Lobe_C"/>
</dbReference>
<dbReference type="GO" id="GO:0007264">
    <property type="term" value="P:small GTPase-mediated signal transduction"/>
    <property type="evidence" value="ECO:0007669"/>
    <property type="project" value="InterPro"/>
</dbReference>
<evidence type="ECO:0000256" key="2">
    <source>
        <dbReference type="SAM" id="Phobius"/>
    </source>
</evidence>
<keyword evidence="2" id="KW-0812">Transmembrane</keyword>
<keyword evidence="2" id="KW-1133">Transmembrane helix</keyword>